<sequence length="331" mass="33956">MKRHITPDTSASPRVPAAPAAGGPDAPAGPRAWLPGFLLLALIWGASFLFIEVAIRELHPVYVTLFRVAAGALTVLVVLKATGGRLPRDLRTWGHMTFVGVFGVAIPFTLFGYGEQHVSSVLAGIWNATTPLVALPLAVLVYRTERLTARRLVGMVLGFAGVLLVLGVWRGVGGSALVGQLLCFGAAVCYGVIIGYQRRYLTGVPGGSVAVPAGNLITATVLLAVVAPFVAGPPPAPGDLSLPVVASVLALGALGTGLAFVLHFRVITVAGASTGASVTYLLPVVATLLGVLVLGEHIDWNQPVGGVVVLLGVAISQGMVTARRRAAAVPG</sequence>
<evidence type="ECO:0000256" key="6">
    <source>
        <dbReference type="SAM" id="MobiDB-lite"/>
    </source>
</evidence>
<reference evidence="9" key="2">
    <citation type="submission" date="2020-09" db="EMBL/GenBank/DDBJ databases">
        <authorList>
            <person name="Sun Q."/>
            <person name="Ohkuma M."/>
        </authorList>
    </citation>
    <scope>NUCLEOTIDE SEQUENCE</scope>
    <source>
        <strain evidence="9">JCM 3091</strain>
    </source>
</reference>
<dbReference type="GO" id="GO:0016020">
    <property type="term" value="C:membrane"/>
    <property type="evidence" value="ECO:0007669"/>
    <property type="project" value="UniProtKB-SubCell"/>
</dbReference>
<feature type="transmembrane region" description="Helical" evidence="7">
    <location>
        <begin position="152"/>
        <end position="171"/>
    </location>
</feature>
<evidence type="ECO:0000256" key="4">
    <source>
        <dbReference type="ARBA" id="ARBA00022989"/>
    </source>
</evidence>
<organism evidence="9 10">
    <name type="scientific">Pilimelia terevasa</name>
    <dbReference type="NCBI Taxonomy" id="53372"/>
    <lineage>
        <taxon>Bacteria</taxon>
        <taxon>Bacillati</taxon>
        <taxon>Actinomycetota</taxon>
        <taxon>Actinomycetes</taxon>
        <taxon>Micromonosporales</taxon>
        <taxon>Micromonosporaceae</taxon>
        <taxon>Pilimelia</taxon>
    </lineage>
</organism>
<dbReference type="InterPro" id="IPR000620">
    <property type="entry name" value="EamA_dom"/>
</dbReference>
<evidence type="ECO:0000259" key="8">
    <source>
        <dbReference type="Pfam" id="PF00892"/>
    </source>
</evidence>
<feature type="transmembrane region" description="Helical" evidence="7">
    <location>
        <begin position="242"/>
        <end position="266"/>
    </location>
</feature>
<feature type="transmembrane region" description="Helical" evidence="7">
    <location>
        <begin position="93"/>
        <end position="114"/>
    </location>
</feature>
<dbReference type="SUPFAM" id="SSF103481">
    <property type="entry name" value="Multidrug resistance efflux transporter EmrE"/>
    <property type="match status" value="2"/>
</dbReference>
<feature type="compositionally biased region" description="Low complexity" evidence="6">
    <location>
        <begin position="10"/>
        <end position="23"/>
    </location>
</feature>
<name>A0A8J3BSX8_9ACTN</name>
<keyword evidence="4 7" id="KW-1133">Transmembrane helix</keyword>
<dbReference type="InterPro" id="IPR037185">
    <property type="entry name" value="EmrE-like"/>
</dbReference>
<feature type="transmembrane region" description="Helical" evidence="7">
    <location>
        <begin position="120"/>
        <end position="140"/>
    </location>
</feature>
<dbReference type="Pfam" id="PF00892">
    <property type="entry name" value="EamA"/>
    <property type="match status" value="2"/>
</dbReference>
<keyword evidence="10" id="KW-1185">Reference proteome</keyword>
<dbReference type="EMBL" id="BMQC01000008">
    <property type="protein sequence ID" value="GGK33238.1"/>
    <property type="molecule type" value="Genomic_DNA"/>
</dbReference>
<evidence type="ECO:0000256" key="7">
    <source>
        <dbReference type="SAM" id="Phobius"/>
    </source>
</evidence>
<comment type="similarity">
    <text evidence="2">Belongs to the EamA transporter family.</text>
</comment>
<keyword evidence="3 7" id="KW-0812">Transmembrane</keyword>
<dbReference type="PANTHER" id="PTHR32322">
    <property type="entry name" value="INNER MEMBRANE TRANSPORTER"/>
    <property type="match status" value="1"/>
</dbReference>
<gene>
    <name evidence="9" type="ORF">GCM10010124_27460</name>
</gene>
<reference evidence="9" key="1">
    <citation type="journal article" date="2014" name="Int. J. Syst. Evol. Microbiol.">
        <title>Complete genome sequence of Corynebacterium casei LMG S-19264T (=DSM 44701T), isolated from a smear-ripened cheese.</title>
        <authorList>
            <consortium name="US DOE Joint Genome Institute (JGI-PGF)"/>
            <person name="Walter F."/>
            <person name="Albersmeier A."/>
            <person name="Kalinowski J."/>
            <person name="Ruckert C."/>
        </authorList>
    </citation>
    <scope>NUCLEOTIDE SEQUENCE</scope>
    <source>
        <strain evidence="9">JCM 3091</strain>
    </source>
</reference>
<dbReference type="Proteomes" id="UP000662200">
    <property type="component" value="Unassembled WGS sequence"/>
</dbReference>
<feature type="transmembrane region" description="Helical" evidence="7">
    <location>
        <begin position="278"/>
        <end position="298"/>
    </location>
</feature>
<feature type="transmembrane region" description="Helical" evidence="7">
    <location>
        <begin position="208"/>
        <end position="230"/>
    </location>
</feature>
<feature type="transmembrane region" description="Helical" evidence="7">
    <location>
        <begin position="37"/>
        <end position="55"/>
    </location>
</feature>
<dbReference type="AlphaFoldDB" id="A0A8J3BSX8"/>
<evidence type="ECO:0000256" key="1">
    <source>
        <dbReference type="ARBA" id="ARBA00004141"/>
    </source>
</evidence>
<keyword evidence="5 7" id="KW-0472">Membrane</keyword>
<proteinExistence type="inferred from homology"/>
<dbReference type="InterPro" id="IPR050638">
    <property type="entry name" value="AA-Vitamin_Transporters"/>
</dbReference>
<protein>
    <submittedName>
        <fullName evidence="9">Transporter</fullName>
    </submittedName>
</protein>
<evidence type="ECO:0000256" key="2">
    <source>
        <dbReference type="ARBA" id="ARBA00007362"/>
    </source>
</evidence>
<feature type="transmembrane region" description="Helical" evidence="7">
    <location>
        <begin position="177"/>
        <end position="196"/>
    </location>
</feature>
<comment type="caution">
    <text evidence="9">The sequence shown here is derived from an EMBL/GenBank/DDBJ whole genome shotgun (WGS) entry which is preliminary data.</text>
</comment>
<accession>A0A8J3BSX8</accession>
<feature type="transmembrane region" description="Helical" evidence="7">
    <location>
        <begin position="304"/>
        <end position="322"/>
    </location>
</feature>
<dbReference type="PANTHER" id="PTHR32322:SF9">
    <property type="entry name" value="AMINO-ACID METABOLITE EFFLUX PUMP-RELATED"/>
    <property type="match status" value="1"/>
</dbReference>
<feature type="transmembrane region" description="Helical" evidence="7">
    <location>
        <begin position="61"/>
        <end position="81"/>
    </location>
</feature>
<evidence type="ECO:0000256" key="5">
    <source>
        <dbReference type="ARBA" id="ARBA00023136"/>
    </source>
</evidence>
<feature type="region of interest" description="Disordered" evidence="6">
    <location>
        <begin position="1"/>
        <end position="23"/>
    </location>
</feature>
<comment type="subcellular location">
    <subcellularLocation>
        <location evidence="1">Membrane</location>
        <topology evidence="1">Multi-pass membrane protein</topology>
    </subcellularLocation>
</comment>
<evidence type="ECO:0000313" key="10">
    <source>
        <dbReference type="Proteomes" id="UP000662200"/>
    </source>
</evidence>
<evidence type="ECO:0000256" key="3">
    <source>
        <dbReference type="ARBA" id="ARBA00022692"/>
    </source>
</evidence>
<evidence type="ECO:0000313" key="9">
    <source>
        <dbReference type="EMBL" id="GGK33238.1"/>
    </source>
</evidence>
<feature type="domain" description="EamA" evidence="8">
    <location>
        <begin position="35"/>
        <end position="166"/>
    </location>
</feature>
<feature type="domain" description="EamA" evidence="8">
    <location>
        <begin position="179"/>
        <end position="315"/>
    </location>
</feature>